<comment type="caution">
    <text evidence="2">The sequence shown here is derived from an EMBL/GenBank/DDBJ whole genome shotgun (WGS) entry which is preliminary data.</text>
</comment>
<evidence type="ECO:0000313" key="2">
    <source>
        <dbReference type="EMBL" id="OFV67085.1"/>
    </source>
</evidence>
<dbReference type="AlphaFoldDB" id="A0A1F2P7J9"/>
<name>A0A1F2P7J9_9EURY</name>
<dbReference type="InterPro" id="IPR013783">
    <property type="entry name" value="Ig-like_fold"/>
</dbReference>
<gene>
    <name evidence="2" type="ORF">SCAL_001787</name>
</gene>
<evidence type="ECO:0008006" key="4">
    <source>
        <dbReference type="Google" id="ProtNLM"/>
    </source>
</evidence>
<sequence length="504" mass="55384">MRPCLIEDTEAVSVIIGVMLLIIVVVTAVTALAYIVSGIQEDAAEKAMLAAAMDREELDILGITLYEEAMIDDFEGVYEVVEGKEGSEIGYRILNTTPAWSFSGCTWELREQQVGAGKYCIRVNGSGGTLTRTFSEEFDPGTVSFWIRSTDNITLSFGTGGNQTICSTGGVWKKRSATSISPFSEITFTLNTSEVFLDEISYTNPSYWGGCEVTIRNTNIDPCTLKEIAIQVGETTLFARDYSIFFKEGNKWKKQVFTPRYPYDIPPQQSVPVKLNFLKSFGEPRKVQRGYPHSLGVIAITGFGNNFARCFAPPVPIAHIGIASEDIGVTYRDILILDATDSYDPDGFITEYRWVINGSSNLYNRTGRKLRLGVNETGPFEIDLIVTDDTGMVSRLSQISGNITIAENRNFNPPVSLEAKYTKSTHNITAWVNDSWGNGLEGYPVRANVAANDNASKPVKLEKWSDVTDSNGMVTLPVDSGSGNGTVYISCDAISYDVALRIEV</sequence>
<proteinExistence type="predicted"/>
<feature type="transmembrane region" description="Helical" evidence="1">
    <location>
        <begin position="12"/>
        <end position="36"/>
    </location>
</feature>
<keyword evidence="1" id="KW-1133">Transmembrane helix</keyword>
<organism evidence="2 3">
    <name type="scientific">Candidatus Syntropharchaeum caldarium</name>
    <dbReference type="NCBI Taxonomy" id="1838285"/>
    <lineage>
        <taxon>Archaea</taxon>
        <taxon>Methanobacteriati</taxon>
        <taxon>Methanobacteriota</taxon>
        <taxon>Stenosarchaea group</taxon>
        <taxon>Methanomicrobia</taxon>
        <taxon>Methanosarcinales</taxon>
        <taxon>ANME-2 cluster</taxon>
        <taxon>Candidatus Syntropharchaeum</taxon>
    </lineage>
</organism>
<dbReference type="EMBL" id="LYOS01000010">
    <property type="protein sequence ID" value="OFV67085.1"/>
    <property type="molecule type" value="Genomic_DNA"/>
</dbReference>
<dbReference type="Proteomes" id="UP000186940">
    <property type="component" value="Unassembled WGS sequence"/>
</dbReference>
<protein>
    <recommendedName>
        <fullName evidence="4">PKD domain-containing protein</fullName>
    </recommendedName>
</protein>
<dbReference type="Gene3D" id="2.60.40.10">
    <property type="entry name" value="Immunoglobulins"/>
    <property type="match status" value="2"/>
</dbReference>
<keyword evidence="1" id="KW-0472">Membrane</keyword>
<accession>A0A1F2P7J9</accession>
<reference evidence="2" key="1">
    <citation type="submission" date="2016-05" db="EMBL/GenBank/DDBJ databases">
        <title>Microbial consortia oxidize butane by reversing methanogenesis.</title>
        <authorList>
            <person name="Laso-Perez R."/>
            <person name="Richter M."/>
            <person name="Wegener G."/>
            <person name="Musat F."/>
        </authorList>
    </citation>
    <scope>NUCLEOTIDE SEQUENCE [LARGE SCALE GENOMIC DNA]</scope>
    <source>
        <strain evidence="2">BOX2</strain>
    </source>
</reference>
<evidence type="ECO:0000256" key="1">
    <source>
        <dbReference type="SAM" id="Phobius"/>
    </source>
</evidence>
<evidence type="ECO:0000313" key="3">
    <source>
        <dbReference type="Proteomes" id="UP000186940"/>
    </source>
</evidence>
<keyword evidence="1" id="KW-0812">Transmembrane</keyword>
<keyword evidence="3" id="KW-1185">Reference proteome</keyword>